<evidence type="ECO:0000313" key="9">
    <source>
        <dbReference type="EMBL" id="SVC47669.1"/>
    </source>
</evidence>
<dbReference type="PANTHER" id="PTHR12209">
    <property type="entry name" value="NON-SPECIFIC SERINE/THREONINE PROTEIN KINASE"/>
    <property type="match status" value="1"/>
</dbReference>
<evidence type="ECO:0000256" key="7">
    <source>
        <dbReference type="ARBA" id="ARBA00047899"/>
    </source>
</evidence>
<dbReference type="GO" id="GO:0005524">
    <property type="term" value="F:ATP binding"/>
    <property type="evidence" value="ECO:0007669"/>
    <property type="project" value="UniProtKB-KW"/>
</dbReference>
<dbReference type="SUPFAM" id="SSF56112">
    <property type="entry name" value="Protein kinase-like (PK-like)"/>
    <property type="match status" value="1"/>
</dbReference>
<evidence type="ECO:0000256" key="4">
    <source>
        <dbReference type="ARBA" id="ARBA00022741"/>
    </source>
</evidence>
<gene>
    <name evidence="9" type="ORF">METZ01_LOCUS300523</name>
</gene>
<evidence type="ECO:0000256" key="3">
    <source>
        <dbReference type="ARBA" id="ARBA00022679"/>
    </source>
</evidence>
<sequence length="111" mass="12892">MKLIGHGAEAKVYETKNSVLKTRIKKSYRHELIDKQLRKLRTRSESKLLTKVLSVGVNVPKVLNFDDKKMTLEMDKIDGKKVRDIFDDSNENLKKIICKELGKTIKKLHQN</sequence>
<evidence type="ECO:0000256" key="8">
    <source>
        <dbReference type="ARBA" id="ARBA00048679"/>
    </source>
</evidence>
<evidence type="ECO:0000256" key="5">
    <source>
        <dbReference type="ARBA" id="ARBA00022777"/>
    </source>
</evidence>
<evidence type="ECO:0000256" key="2">
    <source>
        <dbReference type="ARBA" id="ARBA00012513"/>
    </source>
</evidence>
<dbReference type="AlphaFoldDB" id="A0A382MFL2"/>
<keyword evidence="4" id="KW-0547">Nucleotide-binding</keyword>
<proteinExistence type="inferred from homology"/>
<dbReference type="EMBL" id="UINC01093329">
    <property type="protein sequence ID" value="SVC47669.1"/>
    <property type="molecule type" value="Genomic_DNA"/>
</dbReference>
<dbReference type="EC" id="2.7.11.1" evidence="2"/>
<dbReference type="InterPro" id="IPR011009">
    <property type="entry name" value="Kinase-like_dom_sf"/>
</dbReference>
<accession>A0A382MFL2</accession>
<keyword evidence="5" id="KW-0418">Kinase</keyword>
<comment type="catalytic activity">
    <reaction evidence="7">
        <text>L-threonyl-[protein] + ATP = O-phospho-L-threonyl-[protein] + ADP + H(+)</text>
        <dbReference type="Rhea" id="RHEA:46608"/>
        <dbReference type="Rhea" id="RHEA-COMP:11060"/>
        <dbReference type="Rhea" id="RHEA-COMP:11605"/>
        <dbReference type="ChEBI" id="CHEBI:15378"/>
        <dbReference type="ChEBI" id="CHEBI:30013"/>
        <dbReference type="ChEBI" id="CHEBI:30616"/>
        <dbReference type="ChEBI" id="CHEBI:61977"/>
        <dbReference type="ChEBI" id="CHEBI:456216"/>
        <dbReference type="EC" id="2.7.11.1"/>
    </reaction>
</comment>
<dbReference type="GO" id="GO:0004674">
    <property type="term" value="F:protein serine/threonine kinase activity"/>
    <property type="evidence" value="ECO:0007669"/>
    <property type="project" value="UniProtKB-EC"/>
</dbReference>
<evidence type="ECO:0000256" key="6">
    <source>
        <dbReference type="ARBA" id="ARBA00022840"/>
    </source>
</evidence>
<evidence type="ECO:0000256" key="1">
    <source>
        <dbReference type="ARBA" id="ARBA00010630"/>
    </source>
</evidence>
<keyword evidence="3" id="KW-0808">Transferase</keyword>
<dbReference type="Gene3D" id="3.30.200.20">
    <property type="entry name" value="Phosphorylase Kinase, domain 1"/>
    <property type="match status" value="1"/>
</dbReference>
<name>A0A382MFL2_9ZZZZ</name>
<comment type="catalytic activity">
    <reaction evidence="8">
        <text>L-seryl-[protein] + ATP = O-phospho-L-seryl-[protein] + ADP + H(+)</text>
        <dbReference type="Rhea" id="RHEA:17989"/>
        <dbReference type="Rhea" id="RHEA-COMP:9863"/>
        <dbReference type="Rhea" id="RHEA-COMP:11604"/>
        <dbReference type="ChEBI" id="CHEBI:15378"/>
        <dbReference type="ChEBI" id="CHEBI:29999"/>
        <dbReference type="ChEBI" id="CHEBI:30616"/>
        <dbReference type="ChEBI" id="CHEBI:83421"/>
        <dbReference type="ChEBI" id="CHEBI:456216"/>
        <dbReference type="EC" id="2.7.11.1"/>
    </reaction>
</comment>
<dbReference type="GO" id="GO:0005829">
    <property type="term" value="C:cytosol"/>
    <property type="evidence" value="ECO:0007669"/>
    <property type="project" value="TreeGrafter"/>
</dbReference>
<feature type="non-terminal residue" evidence="9">
    <location>
        <position position="111"/>
    </location>
</feature>
<keyword evidence="6" id="KW-0067">ATP-binding</keyword>
<protein>
    <recommendedName>
        <fullName evidence="2">non-specific serine/threonine protein kinase</fullName>
        <ecNumber evidence="2">2.7.11.1</ecNumber>
    </recommendedName>
</protein>
<organism evidence="9">
    <name type="scientific">marine metagenome</name>
    <dbReference type="NCBI Taxonomy" id="408172"/>
    <lineage>
        <taxon>unclassified sequences</taxon>
        <taxon>metagenomes</taxon>
        <taxon>ecological metagenomes</taxon>
    </lineage>
</organism>
<comment type="similarity">
    <text evidence="1">Belongs to the protein kinase superfamily. BUD32 family.</text>
</comment>
<dbReference type="PANTHER" id="PTHR12209:SF0">
    <property type="entry name" value="EKC_KEOPS COMPLEX SUBUNIT TP53RK"/>
    <property type="match status" value="1"/>
</dbReference>
<reference evidence="9" key="1">
    <citation type="submission" date="2018-05" db="EMBL/GenBank/DDBJ databases">
        <authorList>
            <person name="Lanie J.A."/>
            <person name="Ng W.-L."/>
            <person name="Kazmierczak K.M."/>
            <person name="Andrzejewski T.M."/>
            <person name="Davidsen T.M."/>
            <person name="Wayne K.J."/>
            <person name="Tettelin H."/>
            <person name="Glass J.I."/>
            <person name="Rusch D."/>
            <person name="Podicherti R."/>
            <person name="Tsui H.-C.T."/>
            <person name="Winkler M.E."/>
        </authorList>
    </citation>
    <scope>NUCLEOTIDE SEQUENCE</scope>
</reference>